<comment type="caution">
    <text evidence="1">The sequence shown here is derived from an EMBL/GenBank/DDBJ whole genome shotgun (WGS) entry which is preliminary data.</text>
</comment>
<name>A0ACB5T5R2_AMBMO</name>
<keyword evidence="2" id="KW-1185">Reference proteome</keyword>
<gene>
    <name evidence="1" type="ORF">Amon02_000509500</name>
</gene>
<dbReference type="EMBL" id="BSXS01003652">
    <property type="protein sequence ID" value="GME81693.1"/>
    <property type="molecule type" value="Genomic_DNA"/>
</dbReference>
<evidence type="ECO:0000313" key="1">
    <source>
        <dbReference type="EMBL" id="GME81693.1"/>
    </source>
</evidence>
<reference evidence="1" key="1">
    <citation type="submission" date="2023-04" db="EMBL/GenBank/DDBJ databases">
        <title>Ambrosiozyma monospora NBRC 10751.</title>
        <authorList>
            <person name="Ichikawa N."/>
            <person name="Sato H."/>
            <person name="Tonouchi N."/>
        </authorList>
    </citation>
    <scope>NUCLEOTIDE SEQUENCE</scope>
    <source>
        <strain evidence="1">NBRC 10751</strain>
    </source>
</reference>
<proteinExistence type="predicted"/>
<protein>
    <submittedName>
        <fullName evidence="1">Unnamed protein product</fullName>
    </submittedName>
</protein>
<accession>A0ACB5T5R2</accession>
<dbReference type="Proteomes" id="UP001165064">
    <property type="component" value="Unassembled WGS sequence"/>
</dbReference>
<organism evidence="1 2">
    <name type="scientific">Ambrosiozyma monospora</name>
    <name type="common">Yeast</name>
    <name type="synonym">Endomycopsis monosporus</name>
    <dbReference type="NCBI Taxonomy" id="43982"/>
    <lineage>
        <taxon>Eukaryota</taxon>
        <taxon>Fungi</taxon>
        <taxon>Dikarya</taxon>
        <taxon>Ascomycota</taxon>
        <taxon>Saccharomycotina</taxon>
        <taxon>Pichiomycetes</taxon>
        <taxon>Pichiales</taxon>
        <taxon>Pichiaceae</taxon>
        <taxon>Ambrosiozyma</taxon>
    </lineage>
</organism>
<evidence type="ECO:0000313" key="2">
    <source>
        <dbReference type="Proteomes" id="UP001165064"/>
    </source>
</evidence>
<sequence>MITSIIRNLEDSNPNNELRLVGPLDQVKFNRLTKSKTSGNGEKWIGGYLCKDYDYLRLHVLDKLSDSGFGGLSSLLVGSLRSLGNKHAYLEELAAGAGADTDLDTTVNTTVDNTSTTFNKDTPAGTSGSVTGTFGDGQES</sequence>